<sequence>MAVARHWAHLGDHYLVWDSDMILLDNLHLFHGAQVVVHPGGFANLPYGRTYRRLFGREWELFEDGSSFVAHHMVVNKAYMCEMIDQLSSDSPSDPNSWIYNIVRNAGYTRAELKLGFSEYATYISWVMQNHPGTQHVVPSKRWEREPRYARSYLELRHEWYGWEPCCPTWWQLWNARWIDRLAYVGYEAGHIPMCKLHDSEHAITYGL</sequence>
<dbReference type="AlphaFoldDB" id="A0AAE0LFQ9"/>
<accession>A0AAE0LFQ9</accession>
<evidence type="ECO:0000313" key="2">
    <source>
        <dbReference type="Proteomes" id="UP001190700"/>
    </source>
</evidence>
<dbReference type="Proteomes" id="UP001190700">
    <property type="component" value="Unassembled WGS sequence"/>
</dbReference>
<proteinExistence type="predicted"/>
<dbReference type="EMBL" id="LGRX02002706">
    <property type="protein sequence ID" value="KAK3283593.1"/>
    <property type="molecule type" value="Genomic_DNA"/>
</dbReference>
<gene>
    <name evidence="1" type="ORF">CYMTET_8716</name>
</gene>
<organism evidence="1 2">
    <name type="scientific">Cymbomonas tetramitiformis</name>
    <dbReference type="NCBI Taxonomy" id="36881"/>
    <lineage>
        <taxon>Eukaryota</taxon>
        <taxon>Viridiplantae</taxon>
        <taxon>Chlorophyta</taxon>
        <taxon>Pyramimonadophyceae</taxon>
        <taxon>Pyramimonadales</taxon>
        <taxon>Pyramimonadaceae</taxon>
        <taxon>Cymbomonas</taxon>
    </lineage>
</organism>
<comment type="caution">
    <text evidence="1">The sequence shown here is derived from an EMBL/GenBank/DDBJ whole genome shotgun (WGS) entry which is preliminary data.</text>
</comment>
<keyword evidence="2" id="KW-1185">Reference proteome</keyword>
<reference evidence="1 2" key="1">
    <citation type="journal article" date="2015" name="Genome Biol. Evol.">
        <title>Comparative Genomics of a Bacterivorous Green Alga Reveals Evolutionary Causalities and Consequences of Phago-Mixotrophic Mode of Nutrition.</title>
        <authorList>
            <person name="Burns J.A."/>
            <person name="Paasch A."/>
            <person name="Narechania A."/>
            <person name="Kim E."/>
        </authorList>
    </citation>
    <scope>NUCLEOTIDE SEQUENCE [LARGE SCALE GENOMIC DNA]</scope>
    <source>
        <strain evidence="1 2">PLY_AMNH</strain>
    </source>
</reference>
<protein>
    <submittedName>
        <fullName evidence="1">Uncharacterized protein</fullName>
    </submittedName>
</protein>
<evidence type="ECO:0000313" key="1">
    <source>
        <dbReference type="EMBL" id="KAK3283593.1"/>
    </source>
</evidence>
<name>A0AAE0LFQ9_9CHLO</name>